<feature type="domain" description="AAA+ ATPase" evidence="1">
    <location>
        <begin position="38"/>
        <end position="264"/>
    </location>
</feature>
<evidence type="ECO:0000313" key="3">
    <source>
        <dbReference type="Proteomes" id="UP000240739"/>
    </source>
</evidence>
<dbReference type="RefSeq" id="WP_107568420.1">
    <property type="nucleotide sequence ID" value="NZ_PYYB01000001.1"/>
</dbReference>
<dbReference type="EMBL" id="PYYB01000001">
    <property type="protein sequence ID" value="PTL59776.1"/>
    <property type="molecule type" value="Genomic_DNA"/>
</dbReference>
<dbReference type="InterPro" id="IPR003593">
    <property type="entry name" value="AAA+_ATPase"/>
</dbReference>
<dbReference type="AlphaFoldDB" id="A0A2T4UKJ5"/>
<keyword evidence="3" id="KW-1185">Reference proteome</keyword>
<organism evidence="2 3">
    <name type="scientific">Paraconexibacter algicola</name>
    <dbReference type="NCBI Taxonomy" id="2133960"/>
    <lineage>
        <taxon>Bacteria</taxon>
        <taxon>Bacillati</taxon>
        <taxon>Actinomycetota</taxon>
        <taxon>Thermoleophilia</taxon>
        <taxon>Solirubrobacterales</taxon>
        <taxon>Paraconexibacteraceae</taxon>
        <taxon>Paraconexibacter</taxon>
    </lineage>
</organism>
<name>A0A2T4UKJ5_9ACTN</name>
<reference evidence="2 3" key="1">
    <citation type="submission" date="2018-03" db="EMBL/GenBank/DDBJ databases">
        <title>Aquarubrobacter algicola gen. nov., sp. nov., a novel actinobacterium isolated from shallow eutrophic lake during the end of cyanobacterial harmful algal blooms.</title>
        <authorList>
            <person name="Chun S.J."/>
        </authorList>
    </citation>
    <scope>NUCLEOTIDE SEQUENCE [LARGE SCALE GENOMIC DNA]</scope>
    <source>
        <strain evidence="2 3">Seoho-28</strain>
    </source>
</reference>
<dbReference type="SMART" id="SM00382">
    <property type="entry name" value="AAA"/>
    <property type="match status" value="1"/>
</dbReference>
<evidence type="ECO:0000259" key="1">
    <source>
        <dbReference type="SMART" id="SM00382"/>
    </source>
</evidence>
<evidence type="ECO:0000313" key="2">
    <source>
        <dbReference type="EMBL" id="PTL59776.1"/>
    </source>
</evidence>
<dbReference type="Gene3D" id="3.40.50.300">
    <property type="entry name" value="P-loop containing nucleotide triphosphate hydrolases"/>
    <property type="match status" value="1"/>
</dbReference>
<accession>A0A2T4UKJ5</accession>
<dbReference type="InterPro" id="IPR041664">
    <property type="entry name" value="AAA_16"/>
</dbReference>
<dbReference type="InterPro" id="IPR027417">
    <property type="entry name" value="P-loop_NTPase"/>
</dbReference>
<dbReference type="Proteomes" id="UP000240739">
    <property type="component" value="Unassembled WGS sequence"/>
</dbReference>
<dbReference type="SUPFAM" id="SSF52540">
    <property type="entry name" value="P-loop containing nucleoside triphosphate hydrolases"/>
    <property type="match status" value="1"/>
</dbReference>
<sequence length="705" mass="75698">MTTTTLGQRLARRDAQRFVGRETELSRLAALLDDADAPASVVLVHGPSGIGKSTLLREIGRRAAASGRPVHRVEGRDIAPVPGELDAALDGVSGAERPVVLLDTYERLAATGTHLRRRVLPALPEGSLVVIAGRRTPEPEWFQDGWESVTTSLELGPLDESDALALVQRHGITDEAAADTLVRWSLGSPLALAVGLDAAGGTARAPHLVAPTLDGRPDLARTLVQRIAGPEIGAGDREVLAVAAIARVCTRELLEEVLPHVDARRAERWLRERSFSERVGDGIALHDLLRRAVRAELRAGAPELECRLRARITDHIHGLTRSDGLRRITDLAELMDAEALRWGFGAEGSVTHRLDGPRAGDTTTIAHALADRFGPGVWDSHVRPFIERAPEHVVIARDASDRLAGYCISATPRAANPVVRRDPLLGPWLEHAAEQDHSDQTLVWRDSTDLTSGREGNVHSPVIALMNTAAMLRCGLPNIRRSYLPIDPENPVARAFAQGAGAVHVPHLDVRRGGGRVIQCHVLEHGEGGVLQQLRDVIHAEIAARAGERAARGEVAGDEGDDGLVSAPAPARRFVRAGSATVPGPVAPAADADAGRPVVTADDIRLALRRYHRPLDLAASPLAPALGTPAERAAAVRAELDRAVREGFGDSVDERLLAQTIRRGYFDPDGGHERAALDLNVSRATYFRKLREACDRVADAVLAAR</sequence>
<proteinExistence type="predicted"/>
<protein>
    <recommendedName>
        <fullName evidence="1">AAA+ ATPase domain-containing protein</fullName>
    </recommendedName>
</protein>
<gene>
    <name evidence="2" type="ORF">C7Y72_08980</name>
</gene>
<dbReference type="OrthoDB" id="5167319at2"/>
<dbReference type="Pfam" id="PF13191">
    <property type="entry name" value="AAA_16"/>
    <property type="match status" value="1"/>
</dbReference>
<comment type="caution">
    <text evidence="2">The sequence shown here is derived from an EMBL/GenBank/DDBJ whole genome shotgun (WGS) entry which is preliminary data.</text>
</comment>